<dbReference type="EMBL" id="PSQE01000006">
    <property type="protein sequence ID" value="RHN49995.1"/>
    <property type="molecule type" value="Genomic_DNA"/>
</dbReference>
<reference evidence="3 6" key="1">
    <citation type="journal article" date="2011" name="Nature">
        <title>The Medicago genome provides insight into the evolution of rhizobial symbioses.</title>
        <authorList>
            <person name="Young N.D."/>
            <person name="Debelle F."/>
            <person name="Oldroyd G.E."/>
            <person name="Geurts R."/>
            <person name="Cannon S.B."/>
            <person name="Udvardi M.K."/>
            <person name="Benedito V.A."/>
            <person name="Mayer K.F."/>
            <person name="Gouzy J."/>
            <person name="Schoof H."/>
            <person name="Van de Peer Y."/>
            <person name="Proost S."/>
            <person name="Cook D.R."/>
            <person name="Meyers B.C."/>
            <person name="Spannagl M."/>
            <person name="Cheung F."/>
            <person name="De Mita S."/>
            <person name="Krishnakumar V."/>
            <person name="Gundlach H."/>
            <person name="Zhou S."/>
            <person name="Mudge J."/>
            <person name="Bharti A.K."/>
            <person name="Murray J.D."/>
            <person name="Naoumkina M.A."/>
            <person name="Rosen B."/>
            <person name="Silverstein K.A."/>
            <person name="Tang H."/>
            <person name="Rombauts S."/>
            <person name="Zhao P.X."/>
            <person name="Zhou P."/>
            <person name="Barbe V."/>
            <person name="Bardou P."/>
            <person name="Bechner M."/>
            <person name="Bellec A."/>
            <person name="Berger A."/>
            <person name="Berges H."/>
            <person name="Bidwell S."/>
            <person name="Bisseling T."/>
            <person name="Choisne N."/>
            <person name="Couloux A."/>
            <person name="Denny R."/>
            <person name="Deshpande S."/>
            <person name="Dai X."/>
            <person name="Doyle J.J."/>
            <person name="Dudez A.M."/>
            <person name="Farmer A.D."/>
            <person name="Fouteau S."/>
            <person name="Franken C."/>
            <person name="Gibelin C."/>
            <person name="Gish J."/>
            <person name="Goldstein S."/>
            <person name="Gonzalez A.J."/>
            <person name="Green P.J."/>
            <person name="Hallab A."/>
            <person name="Hartog M."/>
            <person name="Hua A."/>
            <person name="Humphray S.J."/>
            <person name="Jeong D.H."/>
            <person name="Jing Y."/>
            <person name="Jocker A."/>
            <person name="Kenton S.M."/>
            <person name="Kim D.J."/>
            <person name="Klee K."/>
            <person name="Lai H."/>
            <person name="Lang C."/>
            <person name="Lin S."/>
            <person name="Macmil S.L."/>
            <person name="Magdelenat G."/>
            <person name="Matthews L."/>
            <person name="McCorrison J."/>
            <person name="Monaghan E.L."/>
            <person name="Mun J.H."/>
            <person name="Najar F.Z."/>
            <person name="Nicholson C."/>
            <person name="Noirot C."/>
            <person name="O'Bleness M."/>
            <person name="Paule C.R."/>
            <person name="Poulain J."/>
            <person name="Prion F."/>
            <person name="Qin B."/>
            <person name="Qu C."/>
            <person name="Retzel E.F."/>
            <person name="Riddle C."/>
            <person name="Sallet E."/>
            <person name="Samain S."/>
            <person name="Samson N."/>
            <person name="Sanders I."/>
            <person name="Saurat O."/>
            <person name="Scarpelli C."/>
            <person name="Schiex T."/>
            <person name="Segurens B."/>
            <person name="Severin A.J."/>
            <person name="Sherrier D.J."/>
            <person name="Shi R."/>
            <person name="Sims S."/>
            <person name="Singer S.R."/>
            <person name="Sinharoy S."/>
            <person name="Sterck L."/>
            <person name="Viollet A."/>
            <person name="Wang B.B."/>
            <person name="Wang K."/>
            <person name="Wang M."/>
            <person name="Wang X."/>
            <person name="Warfsmann J."/>
            <person name="Weissenbach J."/>
            <person name="White D.D."/>
            <person name="White J.D."/>
            <person name="Wiley G.B."/>
            <person name="Wincker P."/>
            <person name="Xing Y."/>
            <person name="Yang L."/>
            <person name="Yao Z."/>
            <person name="Ying F."/>
            <person name="Zhai J."/>
            <person name="Zhou L."/>
            <person name="Zuber A."/>
            <person name="Denarie J."/>
            <person name="Dixon R.A."/>
            <person name="May G.D."/>
            <person name="Schwartz D.C."/>
            <person name="Rogers J."/>
            <person name="Quetier F."/>
            <person name="Town C.D."/>
            <person name="Roe B.A."/>
        </authorList>
    </citation>
    <scope>NUCLEOTIDE SEQUENCE [LARGE SCALE GENOMIC DNA]</scope>
    <source>
        <strain evidence="3">A17</strain>
        <strain evidence="5 6">cv. Jemalong A17</strain>
    </source>
</reference>
<dbReference type="STRING" id="3880.A0A072UGP3"/>
<comment type="similarity">
    <text evidence="1">Belongs to the LOB domain-containing protein family.</text>
</comment>
<dbReference type="GO" id="GO:0001216">
    <property type="term" value="F:DNA-binding transcription activator activity"/>
    <property type="evidence" value="ECO:0000318"/>
    <property type="project" value="GO_Central"/>
</dbReference>
<dbReference type="OrthoDB" id="1893065at2759"/>
<feature type="domain" description="LOB" evidence="2">
    <location>
        <begin position="8"/>
        <end position="110"/>
    </location>
</feature>
<dbReference type="Proteomes" id="UP000002051">
    <property type="component" value="Chromosome 6"/>
</dbReference>
<reference evidence="4" key="4">
    <citation type="journal article" date="2018" name="Nat. Plants">
        <title>Whole-genome landscape of Medicago truncatula symbiotic genes.</title>
        <authorList>
            <person name="Pecrix Y."/>
            <person name="Gamas P."/>
            <person name="Carrere S."/>
        </authorList>
    </citation>
    <scope>NUCLEOTIDE SEQUENCE</scope>
    <source>
        <tissue evidence="4">Leaves</tissue>
    </source>
</reference>
<dbReference type="PANTHER" id="PTHR31301:SF21">
    <property type="entry name" value="LOB DOMAIN-CONTAINING PROTEIN 27-RELATED"/>
    <property type="match status" value="1"/>
</dbReference>
<protein>
    <submittedName>
        <fullName evidence="3">LOB domain protein</fullName>
    </submittedName>
    <submittedName>
        <fullName evidence="4">Putative transcription factor AS2-LOB family</fullName>
    </submittedName>
</protein>
<dbReference type="SMR" id="A0A072UGP3"/>
<organism evidence="3 6">
    <name type="scientific">Medicago truncatula</name>
    <name type="common">Barrel medic</name>
    <name type="synonym">Medicago tribuloides</name>
    <dbReference type="NCBI Taxonomy" id="3880"/>
    <lineage>
        <taxon>Eukaryota</taxon>
        <taxon>Viridiplantae</taxon>
        <taxon>Streptophyta</taxon>
        <taxon>Embryophyta</taxon>
        <taxon>Tracheophyta</taxon>
        <taxon>Spermatophyta</taxon>
        <taxon>Magnoliopsida</taxon>
        <taxon>eudicotyledons</taxon>
        <taxon>Gunneridae</taxon>
        <taxon>Pentapetalae</taxon>
        <taxon>rosids</taxon>
        <taxon>fabids</taxon>
        <taxon>Fabales</taxon>
        <taxon>Fabaceae</taxon>
        <taxon>Papilionoideae</taxon>
        <taxon>50 kb inversion clade</taxon>
        <taxon>NPAAA clade</taxon>
        <taxon>Hologalegina</taxon>
        <taxon>IRL clade</taxon>
        <taxon>Trifolieae</taxon>
        <taxon>Medicago</taxon>
    </lineage>
</organism>
<dbReference type="KEGG" id="mtr:25495258"/>
<sequence>MNIIKPNKACAACKYQRRKCTRECVLAPYFPADEPKMFGNAHRLFGVSNIQKILNEIKDGGQRDEAMKSIIVESKIRANFPIHGCLGVIHMYAGMINKSSKELDQLKWLLAYCKQNNHLQQQNLYSSIPSTSFQVFNNYGDVGNYYQNSENNMMIPSSSYVSQTTPHDVNNSPIDTNLNINSMDTRGAKLSGDSNLGGDNVKLELDNNEDLDDFDIQIRTIFDWEETEGLLDTDELPSSDFNIDMNGPTL</sequence>
<keyword evidence="6" id="KW-1185">Reference proteome</keyword>
<evidence type="ECO:0000256" key="1">
    <source>
        <dbReference type="ARBA" id="ARBA00005474"/>
    </source>
</evidence>
<dbReference type="HOGENOM" id="CLU_1186540_0_0_1"/>
<dbReference type="GO" id="GO:0006355">
    <property type="term" value="P:regulation of DNA-templated transcription"/>
    <property type="evidence" value="ECO:0000318"/>
    <property type="project" value="GO_Central"/>
</dbReference>
<accession>A0A072UGP3</accession>
<proteinExistence type="inferred from homology"/>
<dbReference type="EnsemblPlants" id="KEH24950">
    <property type="protein sequence ID" value="KEH24950"/>
    <property type="gene ID" value="MTR_6g011200"/>
</dbReference>
<dbReference type="EMBL" id="CM001222">
    <property type="protein sequence ID" value="KEH24950.1"/>
    <property type="molecule type" value="Genomic_DNA"/>
</dbReference>
<evidence type="ECO:0000313" key="4">
    <source>
        <dbReference type="EMBL" id="RHN49995.1"/>
    </source>
</evidence>
<dbReference type="Pfam" id="PF03195">
    <property type="entry name" value="LOB"/>
    <property type="match status" value="1"/>
</dbReference>
<evidence type="ECO:0000259" key="2">
    <source>
        <dbReference type="PROSITE" id="PS50891"/>
    </source>
</evidence>
<gene>
    <name evidence="5" type="primary">25495258</name>
    <name evidence="3" type="ordered locus">MTR_6g011200</name>
    <name evidence="4" type="ORF">MtrunA17_Chr6g0452661</name>
</gene>
<dbReference type="PROSITE" id="PS50891">
    <property type="entry name" value="LOB"/>
    <property type="match status" value="1"/>
</dbReference>
<dbReference type="InterPro" id="IPR004883">
    <property type="entry name" value="LOB"/>
</dbReference>
<dbReference type="GO" id="GO:0009556">
    <property type="term" value="P:microsporogenesis"/>
    <property type="evidence" value="ECO:0000318"/>
    <property type="project" value="GO_Central"/>
</dbReference>
<name>A0A072UGP3_MEDTR</name>
<evidence type="ECO:0000313" key="5">
    <source>
        <dbReference type="EnsemblPlants" id="KEH24950"/>
    </source>
</evidence>
<dbReference type="AlphaFoldDB" id="A0A072UGP3"/>
<dbReference type="GO" id="GO:0005634">
    <property type="term" value="C:nucleus"/>
    <property type="evidence" value="ECO:0000318"/>
    <property type="project" value="GO_Central"/>
</dbReference>
<evidence type="ECO:0000313" key="3">
    <source>
        <dbReference type="EMBL" id="KEH24950.1"/>
    </source>
</evidence>
<dbReference type="Gramene" id="rna34241">
    <property type="protein sequence ID" value="RHN49995.1"/>
    <property type="gene ID" value="gene34241"/>
</dbReference>
<evidence type="ECO:0000313" key="6">
    <source>
        <dbReference type="Proteomes" id="UP000002051"/>
    </source>
</evidence>
<dbReference type="Proteomes" id="UP000265566">
    <property type="component" value="Chromosome 6"/>
</dbReference>
<reference evidence="5" key="3">
    <citation type="submission" date="2015-04" db="UniProtKB">
        <authorList>
            <consortium name="EnsemblPlants"/>
        </authorList>
    </citation>
    <scope>IDENTIFICATION</scope>
    <source>
        <strain evidence="5">cv. Jemalong A17</strain>
    </source>
</reference>
<reference evidence="3 6" key="2">
    <citation type="journal article" date="2014" name="BMC Genomics">
        <title>An improved genome release (version Mt4.0) for the model legume Medicago truncatula.</title>
        <authorList>
            <person name="Tang H."/>
            <person name="Krishnakumar V."/>
            <person name="Bidwell S."/>
            <person name="Rosen B."/>
            <person name="Chan A."/>
            <person name="Zhou S."/>
            <person name="Gentzbittel L."/>
            <person name="Childs K.L."/>
            <person name="Yandell M."/>
            <person name="Gundlach H."/>
            <person name="Mayer K.F."/>
            <person name="Schwartz D.C."/>
            <person name="Town C.D."/>
        </authorList>
    </citation>
    <scope>GENOME REANNOTATION</scope>
    <source>
        <strain evidence="3">A17</strain>
        <strain evidence="5 6">cv. Jemalong A17</strain>
    </source>
</reference>
<dbReference type="PANTHER" id="PTHR31301">
    <property type="entry name" value="LOB DOMAIN-CONTAINING PROTEIN 4-RELATED"/>
    <property type="match status" value="1"/>
</dbReference>